<evidence type="ECO:0000313" key="5">
    <source>
        <dbReference type="Proteomes" id="UP001370348"/>
    </source>
</evidence>
<dbReference type="GO" id="GO:0032259">
    <property type="term" value="P:methylation"/>
    <property type="evidence" value="ECO:0007669"/>
    <property type="project" value="UniProtKB-KW"/>
</dbReference>
<organism evidence="4 5">
    <name type="scientific">Pendulispora albinea</name>
    <dbReference type="NCBI Taxonomy" id="2741071"/>
    <lineage>
        <taxon>Bacteria</taxon>
        <taxon>Pseudomonadati</taxon>
        <taxon>Myxococcota</taxon>
        <taxon>Myxococcia</taxon>
        <taxon>Myxococcales</taxon>
        <taxon>Sorangiineae</taxon>
        <taxon>Pendulisporaceae</taxon>
        <taxon>Pendulispora</taxon>
    </lineage>
</organism>
<dbReference type="Gene3D" id="3.40.50.150">
    <property type="entry name" value="Vaccinia Virus protein VP39"/>
    <property type="match status" value="1"/>
</dbReference>
<dbReference type="PANTHER" id="PTHR43167">
    <property type="entry name" value="PUTATIVE (AFU_ORTHOLOGUE AFUA_6G01830)-RELATED"/>
    <property type="match status" value="1"/>
</dbReference>
<evidence type="ECO:0000256" key="3">
    <source>
        <dbReference type="ARBA" id="ARBA00022691"/>
    </source>
</evidence>
<dbReference type="CDD" id="cd02440">
    <property type="entry name" value="AdoMet_MTases"/>
    <property type="match status" value="1"/>
</dbReference>
<keyword evidence="3" id="KW-0949">S-adenosyl-L-methionine</keyword>
<dbReference type="EMBL" id="CP089984">
    <property type="protein sequence ID" value="WXB14756.1"/>
    <property type="molecule type" value="Genomic_DNA"/>
</dbReference>
<dbReference type="EC" id="2.1.1.-" evidence="4"/>
<dbReference type="InterPro" id="IPR029063">
    <property type="entry name" value="SAM-dependent_MTases_sf"/>
</dbReference>
<evidence type="ECO:0000256" key="1">
    <source>
        <dbReference type="ARBA" id="ARBA00022603"/>
    </source>
</evidence>
<proteinExistence type="predicted"/>
<accession>A0ABZ2M075</accession>
<reference evidence="4 5" key="1">
    <citation type="submission" date="2021-12" db="EMBL/GenBank/DDBJ databases">
        <title>Discovery of the Pendulisporaceae a myxobacterial family with distinct sporulation behavior and unique specialized metabolism.</title>
        <authorList>
            <person name="Garcia R."/>
            <person name="Popoff A."/>
            <person name="Bader C.D."/>
            <person name="Loehr J."/>
            <person name="Walesch S."/>
            <person name="Walt C."/>
            <person name="Boldt J."/>
            <person name="Bunk B."/>
            <person name="Haeckl F.J.F.P.J."/>
            <person name="Gunesch A.P."/>
            <person name="Birkelbach J."/>
            <person name="Nuebel U."/>
            <person name="Pietschmann T."/>
            <person name="Bach T."/>
            <person name="Mueller R."/>
        </authorList>
    </citation>
    <scope>NUCLEOTIDE SEQUENCE [LARGE SCALE GENOMIC DNA]</scope>
    <source>
        <strain evidence="4 5">MSr11954</strain>
    </source>
</reference>
<keyword evidence="1 4" id="KW-0489">Methyltransferase</keyword>
<dbReference type="PROSITE" id="PS51682">
    <property type="entry name" value="SAM_OMT_I"/>
    <property type="match status" value="1"/>
</dbReference>
<dbReference type="GO" id="GO:0008168">
    <property type="term" value="F:methyltransferase activity"/>
    <property type="evidence" value="ECO:0007669"/>
    <property type="project" value="UniProtKB-KW"/>
</dbReference>
<evidence type="ECO:0000313" key="4">
    <source>
        <dbReference type="EMBL" id="WXB14756.1"/>
    </source>
</evidence>
<gene>
    <name evidence="4" type="ORF">LZC94_43925</name>
</gene>
<protein>
    <submittedName>
        <fullName evidence="4">Class I SAM-dependent methyltransferase</fullName>
        <ecNumber evidence="4">2.1.1.-</ecNumber>
    </submittedName>
</protein>
<sequence length="229" mass="25232">MKTPMRDAAIESVLRRLYGMHQRQTPSLLFHFLPRMVLHRIKGTRYLEFDDRFFRDKLVALDRDKNEFNYAMCRALRARRVVEVGTSFGVSTLYLAAAVRENVAAYGGGGVVIGTELEPSKVAAARANFQQAGVSQYVDLREGDALTTLEDVGGEVDFVLVDTWIAVAKPALERLVPRLRPGAVVVCDQVVAAAKDYADYLGYVRNPANGFVSVTVPYSGGLEVSVRSG</sequence>
<dbReference type="InterPro" id="IPR002935">
    <property type="entry name" value="SAM_O-MeTrfase"/>
</dbReference>
<dbReference type="RefSeq" id="WP_394824381.1">
    <property type="nucleotide sequence ID" value="NZ_CP089984.1"/>
</dbReference>
<dbReference type="SUPFAM" id="SSF53335">
    <property type="entry name" value="S-adenosyl-L-methionine-dependent methyltransferases"/>
    <property type="match status" value="1"/>
</dbReference>
<name>A0ABZ2M075_9BACT</name>
<dbReference type="Proteomes" id="UP001370348">
    <property type="component" value="Chromosome"/>
</dbReference>
<dbReference type="PANTHER" id="PTHR43167:SF1">
    <property type="entry name" value="PUTATIVE (AFU_ORTHOLOGUE AFUA_6G01830)-RELATED"/>
    <property type="match status" value="1"/>
</dbReference>
<dbReference type="Pfam" id="PF13578">
    <property type="entry name" value="Methyltransf_24"/>
    <property type="match status" value="1"/>
</dbReference>
<evidence type="ECO:0000256" key="2">
    <source>
        <dbReference type="ARBA" id="ARBA00022679"/>
    </source>
</evidence>
<keyword evidence="5" id="KW-1185">Reference proteome</keyword>
<keyword evidence="2 4" id="KW-0808">Transferase</keyword>